<comment type="function">
    <text evidence="11">DNA polymerase that functions in several pathways of DNA repair. Involved in base excision repair (BER) responsible for repair of lesions that give rise to abasic (AP) sites in DNA. Also contributes to DNA double-strand break repair by non-homologous end joining and homologous recombination. Has both template-dependent and template-independent (terminal transferase) DNA polymerase activities. Has also a 5'-deoxyribose-5-phosphate lyase (dRP lyase) activity.</text>
</comment>
<dbReference type="EMBL" id="KL660778">
    <property type="protein sequence ID" value="KFA62778.1"/>
    <property type="molecule type" value="Genomic_DNA"/>
</dbReference>
<proteinExistence type="inferred from homology"/>
<dbReference type="AlphaFoldDB" id="A0A084QFP3"/>
<dbReference type="SUPFAM" id="SSF47802">
    <property type="entry name" value="DNA polymerase beta, N-terminal domain-like"/>
    <property type="match status" value="1"/>
</dbReference>
<dbReference type="GO" id="GO:0003887">
    <property type="term" value="F:DNA-directed DNA polymerase activity"/>
    <property type="evidence" value="ECO:0007669"/>
    <property type="project" value="UniProtKB-UniRule"/>
</dbReference>
<sequence>MTMDFPRIFLLPTHLQPEELHSLEDSIPTLTYNVHEADVVLGKIGTQQRATFELRRLKLETEPLPAPSESLHREAPRSAKRRKVVSLDDPIGSASSDLDPASPGREEEHVDTVKVLKLAWLTNSLEEGRILPYMSYLLYEGRKIHRGNAPVPVETTPLVTPPSTRFKQATGGGPRNLGSNDIHASSPRARGSSQAPALLHQTTSEHDLVLPPIPEYLNTTYSCQRPTPVDSPNASFIEQLRKVRTSRILQGDQIGVRAYSTSIATIAAYPHLLQGALDVARLPGCGSKIAVLYNQWKEDGQIREIAEAQDDQRLRVLGLFYDIWGVGDTTAREFYRKGWRDLDDVVEYGWQSLTRVQQIGVKYYDDFKHKIPRREVEEIGDVVLRCARQMDPGYQMMIVGGYRRGKEASGDVDVVLSHPDEGKTLHFIEKLVTGLEKDRFITHTLTLSTKNSERGQTPVPWRGEGGKASGFDTLDKALVVWQDPTPRAGAPPPPHRRVDLIISPWRTVGCAVLGWSGGTTFQRDLRRYCKKEKGLKFDSSGVRSRANGAWVDLEDHEGAVAGGPAPDMETAERRVFAGLGLVFRRPEERCTG</sequence>
<dbReference type="InterPro" id="IPR010996">
    <property type="entry name" value="HHH_MUS81"/>
</dbReference>
<dbReference type="STRING" id="1283841.A0A084QFP3"/>
<evidence type="ECO:0000256" key="10">
    <source>
        <dbReference type="ARBA" id="ARBA00049244"/>
    </source>
</evidence>
<dbReference type="PROSITE" id="PS00522">
    <property type="entry name" value="DNA_POLYMERASE_X"/>
    <property type="match status" value="1"/>
</dbReference>
<dbReference type="SUPFAM" id="SSF81585">
    <property type="entry name" value="PsbU/PolX domain-like"/>
    <property type="match status" value="1"/>
</dbReference>
<feature type="region of interest" description="Disordered" evidence="12">
    <location>
        <begin position="63"/>
        <end position="107"/>
    </location>
</feature>
<evidence type="ECO:0000313" key="14">
    <source>
        <dbReference type="EMBL" id="KFA62778.1"/>
    </source>
</evidence>
<keyword evidence="6 11" id="KW-0227">DNA damage</keyword>
<dbReference type="SUPFAM" id="SSF81301">
    <property type="entry name" value="Nucleotidyltransferase"/>
    <property type="match status" value="1"/>
</dbReference>
<keyword evidence="15" id="KW-1185">Reference proteome</keyword>
<dbReference type="InterPro" id="IPR001357">
    <property type="entry name" value="BRCT_dom"/>
</dbReference>
<dbReference type="InterPro" id="IPR037160">
    <property type="entry name" value="DNA_Pol_thumb_sf"/>
</dbReference>
<keyword evidence="8 11" id="KW-0234">DNA repair</keyword>
<evidence type="ECO:0000256" key="11">
    <source>
        <dbReference type="RuleBase" id="RU366014"/>
    </source>
</evidence>
<keyword evidence="4 11" id="KW-0548">Nucleotidyltransferase</keyword>
<dbReference type="InterPro" id="IPR002054">
    <property type="entry name" value="DNA-dir_DNA_pol_X"/>
</dbReference>
<evidence type="ECO:0000256" key="12">
    <source>
        <dbReference type="SAM" id="MobiDB-lite"/>
    </source>
</evidence>
<reference evidence="14 15" key="1">
    <citation type="journal article" date="2014" name="BMC Genomics">
        <title>Comparative genome sequencing reveals chemotype-specific gene clusters in the toxigenic black mold Stachybotrys.</title>
        <authorList>
            <person name="Semeiks J."/>
            <person name="Borek D."/>
            <person name="Otwinowski Z."/>
            <person name="Grishin N.V."/>
        </authorList>
    </citation>
    <scope>NUCLEOTIDE SEQUENCE [LARGE SCALE GENOMIC DNA]</scope>
    <source>
        <strain evidence="14 15">IBT 40285</strain>
    </source>
</reference>
<name>A0A084QFP3_STAC4</name>
<dbReference type="Pfam" id="PF14716">
    <property type="entry name" value="HHH_8"/>
    <property type="match status" value="1"/>
</dbReference>
<evidence type="ECO:0000256" key="4">
    <source>
        <dbReference type="ARBA" id="ARBA00022695"/>
    </source>
</evidence>
<dbReference type="PRINTS" id="PR00870">
    <property type="entry name" value="DNAPOLXBETA"/>
</dbReference>
<dbReference type="Proteomes" id="UP000028524">
    <property type="component" value="Unassembled WGS sequence"/>
</dbReference>
<feature type="domain" description="BRCT" evidence="13">
    <location>
        <begin position="113"/>
        <end position="138"/>
    </location>
</feature>
<evidence type="ECO:0000259" key="13">
    <source>
        <dbReference type="PROSITE" id="PS50172"/>
    </source>
</evidence>
<dbReference type="PANTHER" id="PTHR11276:SF29">
    <property type="entry name" value="DNA POLYMERASE TYPE-X FAMILY PROTEIN POL4"/>
    <property type="match status" value="1"/>
</dbReference>
<evidence type="ECO:0000256" key="5">
    <source>
        <dbReference type="ARBA" id="ARBA00022723"/>
    </source>
</evidence>
<keyword evidence="5" id="KW-0479">Metal-binding</keyword>
<comment type="subcellular location">
    <subcellularLocation>
        <location evidence="1 11">Nucleus</location>
    </subcellularLocation>
</comment>
<dbReference type="CDD" id="cd00141">
    <property type="entry name" value="NT_POLXc"/>
    <property type="match status" value="1"/>
</dbReference>
<dbReference type="InterPro" id="IPR027421">
    <property type="entry name" value="DNA_pol_lamdba_lyase_dom_sf"/>
</dbReference>
<organism evidence="14 15">
    <name type="scientific">Stachybotrys chlorohalonatus (strain IBT 40285)</name>
    <dbReference type="NCBI Taxonomy" id="1283841"/>
    <lineage>
        <taxon>Eukaryota</taxon>
        <taxon>Fungi</taxon>
        <taxon>Dikarya</taxon>
        <taxon>Ascomycota</taxon>
        <taxon>Pezizomycotina</taxon>
        <taxon>Sordariomycetes</taxon>
        <taxon>Hypocreomycetidae</taxon>
        <taxon>Hypocreales</taxon>
        <taxon>Stachybotryaceae</taxon>
        <taxon>Stachybotrys</taxon>
    </lineage>
</organism>
<dbReference type="FunFam" id="3.30.210.10:FF:000005">
    <property type="entry name" value="DNA polymerase IV"/>
    <property type="match status" value="1"/>
</dbReference>
<dbReference type="OrthoDB" id="205514at2759"/>
<comment type="similarity">
    <text evidence="2 11">Belongs to the DNA polymerase type-X family.</text>
</comment>
<dbReference type="EC" id="2.7.7.7" evidence="11"/>
<dbReference type="InterPro" id="IPR002008">
    <property type="entry name" value="DNA_pol_X_beta-like"/>
</dbReference>
<dbReference type="HOGENOM" id="CLU_008698_4_1_1"/>
<feature type="region of interest" description="Disordered" evidence="12">
    <location>
        <begin position="153"/>
        <end position="196"/>
    </location>
</feature>
<evidence type="ECO:0000256" key="2">
    <source>
        <dbReference type="ARBA" id="ARBA00008323"/>
    </source>
</evidence>
<evidence type="ECO:0000256" key="8">
    <source>
        <dbReference type="ARBA" id="ARBA00023204"/>
    </source>
</evidence>
<dbReference type="InterPro" id="IPR019843">
    <property type="entry name" value="DNA_pol-X_BS"/>
</dbReference>
<evidence type="ECO:0000313" key="15">
    <source>
        <dbReference type="Proteomes" id="UP000028524"/>
    </source>
</evidence>
<dbReference type="Pfam" id="PF10391">
    <property type="entry name" value="DNA_pol_lambd_f"/>
    <property type="match status" value="1"/>
</dbReference>
<dbReference type="PRINTS" id="PR00869">
    <property type="entry name" value="DNAPOLX"/>
</dbReference>
<dbReference type="FunFam" id="1.10.150.110:FF:000005">
    <property type="entry name" value="DNA polymerase POL4"/>
    <property type="match status" value="1"/>
</dbReference>
<keyword evidence="3 11" id="KW-0808">Transferase</keyword>
<keyword evidence="9 11" id="KW-0539">Nucleus</keyword>
<comment type="catalytic activity">
    <reaction evidence="10 11">
        <text>DNA(n) + a 2'-deoxyribonucleoside 5'-triphosphate = DNA(n+1) + diphosphate</text>
        <dbReference type="Rhea" id="RHEA:22508"/>
        <dbReference type="Rhea" id="RHEA-COMP:17339"/>
        <dbReference type="Rhea" id="RHEA-COMP:17340"/>
        <dbReference type="ChEBI" id="CHEBI:33019"/>
        <dbReference type="ChEBI" id="CHEBI:61560"/>
        <dbReference type="ChEBI" id="CHEBI:173112"/>
        <dbReference type="EC" id="2.7.7.7"/>
    </reaction>
</comment>
<evidence type="ECO:0000256" key="6">
    <source>
        <dbReference type="ARBA" id="ARBA00022763"/>
    </source>
</evidence>
<dbReference type="InParanoid" id="A0A084QFP3"/>
<dbReference type="InterPro" id="IPR029398">
    <property type="entry name" value="PolB_thumb"/>
</dbReference>
<gene>
    <name evidence="14" type="ORF">S40285_07550</name>
</gene>
<dbReference type="SMART" id="SM00483">
    <property type="entry name" value="POLXc"/>
    <property type="match status" value="1"/>
</dbReference>
<dbReference type="Gene3D" id="3.30.460.10">
    <property type="entry name" value="Beta Polymerase, domain 2"/>
    <property type="match status" value="1"/>
</dbReference>
<evidence type="ECO:0000256" key="9">
    <source>
        <dbReference type="ARBA" id="ARBA00023242"/>
    </source>
</evidence>
<evidence type="ECO:0000256" key="3">
    <source>
        <dbReference type="ARBA" id="ARBA00022679"/>
    </source>
</evidence>
<dbReference type="InterPro" id="IPR043519">
    <property type="entry name" value="NT_sf"/>
</dbReference>
<feature type="compositionally biased region" description="Low complexity" evidence="12">
    <location>
        <begin position="153"/>
        <end position="162"/>
    </location>
</feature>
<dbReference type="OMA" id="QEGWITH"/>
<dbReference type="PROSITE" id="PS50172">
    <property type="entry name" value="BRCT"/>
    <property type="match status" value="1"/>
</dbReference>
<dbReference type="Gene3D" id="3.30.210.10">
    <property type="entry name" value="DNA polymerase, thumb domain"/>
    <property type="match status" value="1"/>
</dbReference>
<dbReference type="InterPro" id="IPR018944">
    <property type="entry name" value="DNA_pol_lambd_fingers_domain"/>
</dbReference>
<protein>
    <recommendedName>
        <fullName evidence="11">DNA polymerase</fullName>
        <ecNumber evidence="11">2.7.7.7</ecNumber>
    </recommendedName>
</protein>
<dbReference type="InterPro" id="IPR028207">
    <property type="entry name" value="DNA_pol_B_palm_palm"/>
</dbReference>
<dbReference type="FunFam" id="1.10.150.20:FF:000010">
    <property type="entry name" value="DNA polymerase lambda"/>
    <property type="match status" value="1"/>
</dbReference>
<dbReference type="Gene3D" id="1.10.150.110">
    <property type="entry name" value="DNA polymerase beta, N-terminal domain-like"/>
    <property type="match status" value="1"/>
</dbReference>
<dbReference type="GO" id="GO:0046872">
    <property type="term" value="F:metal ion binding"/>
    <property type="evidence" value="ECO:0007669"/>
    <property type="project" value="UniProtKB-UniRule"/>
</dbReference>
<dbReference type="Gene3D" id="1.10.150.20">
    <property type="entry name" value="5' to 3' exonuclease, C-terminal subdomain"/>
    <property type="match status" value="1"/>
</dbReference>
<evidence type="ECO:0000256" key="7">
    <source>
        <dbReference type="ARBA" id="ARBA00022932"/>
    </source>
</evidence>
<dbReference type="GO" id="GO:0005634">
    <property type="term" value="C:nucleus"/>
    <property type="evidence" value="ECO:0007669"/>
    <property type="project" value="UniProtKB-SubCell"/>
</dbReference>
<dbReference type="Pfam" id="PF14792">
    <property type="entry name" value="DNA_pol_B_palm"/>
    <property type="match status" value="1"/>
</dbReference>
<dbReference type="GO" id="GO:0003677">
    <property type="term" value="F:DNA binding"/>
    <property type="evidence" value="ECO:0007669"/>
    <property type="project" value="UniProtKB-UniRule"/>
</dbReference>
<dbReference type="GO" id="GO:0006303">
    <property type="term" value="P:double-strand break repair via nonhomologous end joining"/>
    <property type="evidence" value="ECO:0007669"/>
    <property type="project" value="TreeGrafter"/>
</dbReference>
<dbReference type="InterPro" id="IPR022312">
    <property type="entry name" value="DNA_pol_X"/>
</dbReference>
<dbReference type="Pfam" id="PF14791">
    <property type="entry name" value="DNA_pol_B_thumb"/>
    <property type="match status" value="1"/>
</dbReference>
<accession>A0A084QFP3</accession>
<evidence type="ECO:0000256" key="1">
    <source>
        <dbReference type="ARBA" id="ARBA00004123"/>
    </source>
</evidence>
<keyword evidence="7 11" id="KW-0239">DNA-directed DNA polymerase</keyword>
<dbReference type="PANTHER" id="PTHR11276">
    <property type="entry name" value="DNA POLYMERASE TYPE-X FAMILY MEMBER"/>
    <property type="match status" value="1"/>
</dbReference>